<dbReference type="RefSeq" id="WP_343887065.1">
    <property type="nucleotide sequence ID" value="NZ_BAAAEH010000001.1"/>
</dbReference>
<sequence length="75" mass="8158">MDLSFPRFEADTSVTVLPPDLAVLMVGIAARQAASPTALFHARLFPSLAETDWFAPAHGAFNRSVAEMLTQVQQE</sequence>
<comment type="caution">
    <text evidence="1">The sequence shown here is derived from an EMBL/GenBank/DDBJ whole genome shotgun (WGS) entry which is preliminary data.</text>
</comment>
<dbReference type="EMBL" id="JBDIME010000033">
    <property type="protein sequence ID" value="MEN2792793.1"/>
    <property type="molecule type" value="Genomic_DNA"/>
</dbReference>
<reference evidence="1 2" key="1">
    <citation type="submission" date="2024-05" db="EMBL/GenBank/DDBJ databases">
        <authorList>
            <person name="Liu Q."/>
            <person name="Xin Y.-H."/>
        </authorList>
    </citation>
    <scope>NUCLEOTIDE SEQUENCE [LARGE SCALE GENOMIC DNA]</scope>
    <source>
        <strain evidence="1 2">CGMCC 1.10181</strain>
    </source>
</reference>
<organism evidence="1 2">
    <name type="scientific">Sphingomonas oligophenolica</name>
    <dbReference type="NCBI Taxonomy" id="301154"/>
    <lineage>
        <taxon>Bacteria</taxon>
        <taxon>Pseudomonadati</taxon>
        <taxon>Pseudomonadota</taxon>
        <taxon>Alphaproteobacteria</taxon>
        <taxon>Sphingomonadales</taxon>
        <taxon>Sphingomonadaceae</taxon>
        <taxon>Sphingomonas</taxon>
    </lineage>
</organism>
<name>A0ABU9YAF2_9SPHN</name>
<dbReference type="Proteomes" id="UP001419910">
    <property type="component" value="Unassembled WGS sequence"/>
</dbReference>
<accession>A0ABU9YAF2</accession>
<keyword evidence="2" id="KW-1185">Reference proteome</keyword>
<protein>
    <submittedName>
        <fullName evidence="1">Uncharacterized protein</fullName>
    </submittedName>
</protein>
<proteinExistence type="predicted"/>
<evidence type="ECO:0000313" key="1">
    <source>
        <dbReference type="EMBL" id="MEN2792793.1"/>
    </source>
</evidence>
<evidence type="ECO:0000313" key="2">
    <source>
        <dbReference type="Proteomes" id="UP001419910"/>
    </source>
</evidence>
<gene>
    <name evidence="1" type="ORF">ABC974_24405</name>
</gene>